<comment type="caution">
    <text evidence="3">The sequence shown here is derived from an EMBL/GenBank/DDBJ whole genome shotgun (WGS) entry which is preliminary data.</text>
</comment>
<sequence length="277" mass="30399">MVLNDRLYNRPIAISLRQVLLLLIALMALKALRAVASVFKFVLRNKSPPRLIRRATDRKERCVVNILVSIMESTPEIFYRRPNGTITEYRPSCSDITAAFHHESSAGPLSLNGLFTSTNRQAKALNQREIFARTQPQSSTAVPDNFDSESTHSSTAEDMGSFADIETGSHFSGAPQCAAASALRYTELVPGMSLFSPLSREFSILSEDQLDFALSNSSYSSREDLPALELDSLQKIVSAASYPGKFPVSDNVDYSSLATAPLSLRSPGRLTRPFTDG</sequence>
<evidence type="ECO:0000256" key="2">
    <source>
        <dbReference type="SAM" id="Phobius"/>
    </source>
</evidence>
<dbReference type="EMBL" id="VIFY01000035">
    <property type="protein sequence ID" value="TQB74092.1"/>
    <property type="molecule type" value="Genomic_DNA"/>
</dbReference>
<protein>
    <submittedName>
        <fullName evidence="3">Uncharacterized protein</fullName>
    </submittedName>
</protein>
<organism evidence="3 4">
    <name type="scientific">Monascus purpureus</name>
    <name type="common">Red mold</name>
    <name type="synonym">Monascus anka</name>
    <dbReference type="NCBI Taxonomy" id="5098"/>
    <lineage>
        <taxon>Eukaryota</taxon>
        <taxon>Fungi</taxon>
        <taxon>Dikarya</taxon>
        <taxon>Ascomycota</taxon>
        <taxon>Pezizomycotina</taxon>
        <taxon>Eurotiomycetes</taxon>
        <taxon>Eurotiomycetidae</taxon>
        <taxon>Eurotiales</taxon>
        <taxon>Aspergillaceae</taxon>
        <taxon>Monascus</taxon>
    </lineage>
</organism>
<gene>
    <name evidence="3" type="ORF">MPDQ_005149</name>
</gene>
<keyword evidence="2" id="KW-1133">Transmembrane helix</keyword>
<keyword evidence="2" id="KW-0472">Membrane</keyword>
<dbReference type="OrthoDB" id="4326871at2759"/>
<keyword evidence="4" id="KW-1185">Reference proteome</keyword>
<evidence type="ECO:0000313" key="4">
    <source>
        <dbReference type="Proteomes" id="UP000319663"/>
    </source>
</evidence>
<accession>A0A507R0F3</accession>
<dbReference type="AlphaFoldDB" id="A0A507R0F3"/>
<dbReference type="Proteomes" id="UP000319663">
    <property type="component" value="Unassembled WGS sequence"/>
</dbReference>
<keyword evidence="2" id="KW-0812">Transmembrane</keyword>
<feature type="region of interest" description="Disordered" evidence="1">
    <location>
        <begin position="133"/>
        <end position="157"/>
    </location>
</feature>
<evidence type="ECO:0000256" key="1">
    <source>
        <dbReference type="SAM" id="MobiDB-lite"/>
    </source>
</evidence>
<evidence type="ECO:0000313" key="3">
    <source>
        <dbReference type="EMBL" id="TQB74092.1"/>
    </source>
</evidence>
<feature type="transmembrane region" description="Helical" evidence="2">
    <location>
        <begin position="20"/>
        <end position="43"/>
    </location>
</feature>
<name>A0A507R0F3_MONPU</name>
<proteinExistence type="predicted"/>
<reference evidence="3 4" key="1">
    <citation type="submission" date="2019-06" db="EMBL/GenBank/DDBJ databases">
        <title>Wine fermentation using esterase from Monascus purpureus.</title>
        <authorList>
            <person name="Geng C."/>
            <person name="Zhang Y."/>
        </authorList>
    </citation>
    <scope>NUCLEOTIDE SEQUENCE [LARGE SCALE GENOMIC DNA]</scope>
    <source>
        <strain evidence="3">HQ1</strain>
    </source>
</reference>